<dbReference type="PRINTS" id="PR00099">
    <property type="entry name" value="CPSGATASE"/>
</dbReference>
<comment type="catalytic activity">
    <reaction evidence="8">
        <text>L-glutamine + H2O = L-glutamate + NH4(+)</text>
        <dbReference type="Rhea" id="RHEA:15889"/>
        <dbReference type="ChEBI" id="CHEBI:15377"/>
        <dbReference type="ChEBI" id="CHEBI:28938"/>
        <dbReference type="ChEBI" id="CHEBI:29985"/>
        <dbReference type="ChEBI" id="CHEBI:58359"/>
    </reaction>
</comment>
<dbReference type="SUPFAM" id="SSF52317">
    <property type="entry name" value="Class I glutamine amidotransferase-like"/>
    <property type="match status" value="1"/>
</dbReference>
<dbReference type="EC" id="6.3.5.5" evidence="8"/>
<accession>A0ABP1CDY6</accession>
<comment type="subunit">
    <text evidence="8">Composed of two chains; the small (or glutamine) chain promotes the hydrolysis of glutamine to ammonia, which is used by the large (or ammonia) chain to synthesize carbamoyl phosphate. Tetramer of heterodimers (alpha,beta)4.</text>
</comment>
<dbReference type="HAMAP" id="MF_01209">
    <property type="entry name" value="CPSase_S_chain"/>
    <property type="match status" value="1"/>
</dbReference>
<dbReference type="RefSeq" id="WP_341764720.1">
    <property type="nucleotide sequence ID" value="NZ_OZ034688.1"/>
</dbReference>
<dbReference type="PRINTS" id="PR00097">
    <property type="entry name" value="ANTSNTHASEII"/>
</dbReference>
<reference evidence="10" key="1">
    <citation type="submission" date="2024-04" db="EMBL/GenBank/DDBJ databases">
        <authorList>
            <person name="Manzano-Marin A."/>
            <person name="Manzano-Marin A."/>
            <person name="Alejandro Manzano Marin A."/>
        </authorList>
    </citation>
    <scope>NUCLEOTIDE SEQUENCE [LARGE SCALE GENOMIC DNA]</scope>
    <source>
        <strain evidence="10">TABTEA</strain>
    </source>
</reference>
<dbReference type="InterPro" id="IPR017926">
    <property type="entry name" value="GATASE"/>
</dbReference>
<comment type="catalytic activity">
    <reaction evidence="7 8">
        <text>hydrogencarbonate + L-glutamine + 2 ATP + H2O = carbamoyl phosphate + L-glutamate + 2 ADP + phosphate + 2 H(+)</text>
        <dbReference type="Rhea" id="RHEA:18633"/>
        <dbReference type="ChEBI" id="CHEBI:15377"/>
        <dbReference type="ChEBI" id="CHEBI:15378"/>
        <dbReference type="ChEBI" id="CHEBI:17544"/>
        <dbReference type="ChEBI" id="CHEBI:29985"/>
        <dbReference type="ChEBI" id="CHEBI:30616"/>
        <dbReference type="ChEBI" id="CHEBI:43474"/>
        <dbReference type="ChEBI" id="CHEBI:58228"/>
        <dbReference type="ChEBI" id="CHEBI:58359"/>
        <dbReference type="ChEBI" id="CHEBI:456216"/>
        <dbReference type="EC" id="6.3.5.5"/>
    </reaction>
</comment>
<feature type="binding site" evidence="8">
    <location>
        <position position="47"/>
    </location>
    <ligand>
        <name>L-glutamine</name>
        <dbReference type="ChEBI" id="CHEBI:58359"/>
    </ligand>
</feature>
<dbReference type="Gene3D" id="3.40.50.880">
    <property type="match status" value="1"/>
</dbReference>
<dbReference type="GO" id="GO:0004088">
    <property type="term" value="F:carbamoyl-phosphate synthase (glutamine-hydrolyzing) activity"/>
    <property type="evidence" value="ECO:0007669"/>
    <property type="project" value="UniProtKB-EC"/>
</dbReference>
<comment type="pathway">
    <text evidence="8">Pyrimidine metabolism; UMP biosynthesis via de novo pathway; (S)-dihydroorotate from bicarbonate: step 1/3.</text>
</comment>
<keyword evidence="4 8" id="KW-0547">Nucleotide-binding</keyword>
<dbReference type="NCBIfam" id="NF009475">
    <property type="entry name" value="PRK12838.1"/>
    <property type="match status" value="1"/>
</dbReference>
<keyword evidence="6 8" id="KW-0315">Glutamine amidotransferase</keyword>
<dbReference type="Proteomes" id="UP001497533">
    <property type="component" value="Chromosome"/>
</dbReference>
<gene>
    <name evidence="8 10" type="primary">carA</name>
    <name evidence="10" type="ORF">PRHACTZTBTEA_327</name>
</gene>
<feature type="binding site" evidence="8">
    <location>
        <position position="312"/>
    </location>
    <ligand>
        <name>L-glutamine</name>
        <dbReference type="ChEBI" id="CHEBI:58359"/>
    </ligand>
</feature>
<feature type="active site" evidence="8">
    <location>
        <position position="351"/>
    </location>
</feature>
<evidence type="ECO:0000256" key="4">
    <source>
        <dbReference type="ARBA" id="ARBA00022741"/>
    </source>
</evidence>
<evidence type="ECO:0000256" key="3">
    <source>
        <dbReference type="ARBA" id="ARBA00022598"/>
    </source>
</evidence>
<evidence type="ECO:0000259" key="9">
    <source>
        <dbReference type="SMART" id="SM01097"/>
    </source>
</evidence>
<keyword evidence="8" id="KW-0055">Arginine biosynthesis</keyword>
<feature type="binding site" evidence="8">
    <location>
        <position position="241"/>
    </location>
    <ligand>
        <name>L-glutamine</name>
        <dbReference type="ChEBI" id="CHEBI:58359"/>
    </ligand>
</feature>
<keyword evidence="5 8" id="KW-0067">ATP-binding</keyword>
<dbReference type="SMART" id="SM01097">
    <property type="entry name" value="CPSase_sm_chain"/>
    <property type="match status" value="1"/>
</dbReference>
<dbReference type="InterPro" id="IPR035686">
    <property type="entry name" value="CPSase_GATase1"/>
</dbReference>
<feature type="active site" description="Nucleophile" evidence="8">
    <location>
        <position position="267"/>
    </location>
</feature>
<evidence type="ECO:0000256" key="6">
    <source>
        <dbReference type="ARBA" id="ARBA00022962"/>
    </source>
</evidence>
<feature type="binding site" evidence="8">
    <location>
        <position position="268"/>
    </location>
    <ligand>
        <name>L-glutamine</name>
        <dbReference type="ChEBI" id="CHEBI:58359"/>
    </ligand>
</feature>
<dbReference type="SUPFAM" id="SSF52021">
    <property type="entry name" value="Carbamoyl phosphate synthetase, small subunit N-terminal domain"/>
    <property type="match status" value="1"/>
</dbReference>
<comment type="similarity">
    <text evidence="2 8">Belongs to the CarA family.</text>
</comment>
<feature type="region of interest" description="CPSase" evidence="8">
    <location>
        <begin position="1"/>
        <end position="188"/>
    </location>
</feature>
<keyword evidence="11" id="KW-1185">Reference proteome</keyword>
<keyword evidence="8" id="KW-0665">Pyrimidine biosynthesis</keyword>
<dbReference type="InterPro" id="IPR006274">
    <property type="entry name" value="CarbamoylP_synth_ssu"/>
</dbReference>
<dbReference type="CDD" id="cd01744">
    <property type="entry name" value="GATase1_CPSase"/>
    <property type="match status" value="1"/>
</dbReference>
<dbReference type="Pfam" id="PF00988">
    <property type="entry name" value="CPSase_sm_chain"/>
    <property type="match status" value="1"/>
</dbReference>
<proteinExistence type="inferred from homology"/>
<feature type="binding site" evidence="8">
    <location>
        <position position="309"/>
    </location>
    <ligand>
        <name>L-glutamine</name>
        <dbReference type="ChEBI" id="CHEBI:58359"/>
    </ligand>
</feature>
<evidence type="ECO:0000256" key="2">
    <source>
        <dbReference type="ARBA" id="ARBA00007800"/>
    </source>
</evidence>
<feature type="domain" description="Carbamoyl-phosphate synthase small subunit N-terminal" evidence="9">
    <location>
        <begin position="3"/>
        <end position="133"/>
    </location>
</feature>
<dbReference type="PANTHER" id="PTHR43418">
    <property type="entry name" value="MULTIFUNCTIONAL TRYPTOPHAN BIOSYNTHESIS PROTEIN-RELATED"/>
    <property type="match status" value="1"/>
</dbReference>
<keyword evidence="8" id="KW-0028">Amino-acid biosynthesis</keyword>
<dbReference type="InterPro" id="IPR029062">
    <property type="entry name" value="Class_I_gatase-like"/>
</dbReference>
<dbReference type="NCBIfam" id="TIGR01368">
    <property type="entry name" value="CPSaseIIsmall"/>
    <property type="match status" value="1"/>
</dbReference>
<dbReference type="PROSITE" id="PS51273">
    <property type="entry name" value="GATASE_TYPE_1"/>
    <property type="match status" value="1"/>
</dbReference>
<dbReference type="InterPro" id="IPR050472">
    <property type="entry name" value="Anth_synth/Amidotransfase"/>
</dbReference>
<dbReference type="PRINTS" id="PR00096">
    <property type="entry name" value="GATASE"/>
</dbReference>
<dbReference type="Pfam" id="PF00117">
    <property type="entry name" value="GATase"/>
    <property type="match status" value="1"/>
</dbReference>
<evidence type="ECO:0000256" key="8">
    <source>
        <dbReference type="HAMAP-Rule" id="MF_01209"/>
    </source>
</evidence>
<protein>
    <recommendedName>
        <fullName evidence="8">Carbamoyl phosphate synthase small chain</fullName>
        <ecNumber evidence="8">6.3.5.5</ecNumber>
    </recommendedName>
    <alternativeName>
        <fullName evidence="8">Carbamoyl phosphate synthetase glutamine chain</fullName>
    </alternativeName>
</protein>
<dbReference type="EMBL" id="OZ034688">
    <property type="protein sequence ID" value="CAL1329249.1"/>
    <property type="molecule type" value="Genomic_DNA"/>
</dbReference>
<evidence type="ECO:0000256" key="5">
    <source>
        <dbReference type="ARBA" id="ARBA00022840"/>
    </source>
</evidence>
<evidence type="ECO:0000313" key="11">
    <source>
        <dbReference type="Proteomes" id="UP001497533"/>
    </source>
</evidence>
<keyword evidence="3 8" id="KW-0436">Ligase</keyword>
<feature type="binding site" evidence="8">
    <location>
        <position position="271"/>
    </location>
    <ligand>
        <name>L-glutamine</name>
        <dbReference type="ChEBI" id="CHEBI:58359"/>
    </ligand>
</feature>
<feature type="binding site" evidence="8">
    <location>
        <position position="239"/>
    </location>
    <ligand>
        <name>L-glutamine</name>
        <dbReference type="ChEBI" id="CHEBI:58359"/>
    </ligand>
</feature>
<dbReference type="Gene3D" id="3.50.30.20">
    <property type="entry name" value="Carbamoyl-phosphate synthase small subunit, N-terminal domain"/>
    <property type="match status" value="1"/>
</dbReference>
<name>A0ABP1CDY6_9GAMM</name>
<dbReference type="InterPro" id="IPR002474">
    <property type="entry name" value="CarbamoylP_synth_ssu_N"/>
</dbReference>
<organism evidence="10 11">
    <name type="scientific">Candidatus Providencia siddallii</name>
    <dbReference type="NCBI Taxonomy" id="1715285"/>
    <lineage>
        <taxon>Bacteria</taxon>
        <taxon>Pseudomonadati</taxon>
        <taxon>Pseudomonadota</taxon>
        <taxon>Gammaproteobacteria</taxon>
        <taxon>Enterobacterales</taxon>
        <taxon>Morganellaceae</taxon>
        <taxon>Providencia</taxon>
    </lineage>
</organism>
<dbReference type="PANTHER" id="PTHR43418:SF7">
    <property type="entry name" value="CARBAMOYL-PHOSPHATE SYNTHASE SMALL CHAIN"/>
    <property type="match status" value="1"/>
</dbReference>
<evidence type="ECO:0000313" key="10">
    <source>
        <dbReference type="EMBL" id="CAL1329249.1"/>
    </source>
</evidence>
<evidence type="ECO:0000256" key="1">
    <source>
        <dbReference type="ARBA" id="ARBA00005077"/>
    </source>
</evidence>
<dbReference type="InterPro" id="IPR036480">
    <property type="entry name" value="CarbP_synth_ssu_N_sf"/>
</dbReference>
<feature type="active site" evidence="8">
    <location>
        <position position="353"/>
    </location>
</feature>
<evidence type="ECO:0000256" key="7">
    <source>
        <dbReference type="ARBA" id="ARBA00048816"/>
    </source>
</evidence>
<comment type="caution">
    <text evidence="8">Lacks conserved residue(s) required for the propagation of feature annotation.</text>
</comment>
<comment type="pathway">
    <text evidence="1 8">Amino-acid biosynthesis; L-arginine biosynthesis; carbamoyl phosphate from bicarbonate: step 1/1.</text>
</comment>
<comment type="function">
    <text evidence="8">Small subunit of the glutamine-dependent carbamoyl phosphate synthetase (CPSase). CPSase catalyzes the formation of carbamoyl phosphate from the ammonia moiety of glutamine, carbonate, and phosphate donated by ATP, constituting the first step of 2 biosynthetic pathways, one leading to arginine and/or urea and the other to pyrimidine nucleotides. The small subunit (glutamine amidotransferase) binds and cleaves glutamine to supply the large subunit with the substrate ammonia.</text>
</comment>
<sequence length="385" mass="43450">MNKLATLILEDGTEFHGYSIGIEGITIGEIVFNTSMTGYQEIITDPSYSNQIITFTYPHIGNVGVNNNDEESQKIHIKGLIIRDLSITYNKLRGKESLNKYLKRHKIIAISDIDTRKLTRLLRNKGTQNGCIFTGKKQKKKIILEKINFFSKSKNVNLSQNIGTNKIYNYKKCFLPLKNNKLSTNKKKLLHVVTYDFGVKKNILHMLINRGCNITLVPSITSTEKVLSMNPDGIFLSNGPGDPSLCINVIKEIKKFLKKNIPIFGICLGHQLLALANGANTVKMKFGHHGANHPVKDLDNDTIIITSQNHNFIVDELTLPKTLRITHKSLFDGTLQGIHHINKPFFSFQGHPEASPGPHDANKLFDHFINLINNYKQKHIISKCK</sequence>